<gene>
    <name evidence="10" type="ORF">AOL_s00215g913</name>
</gene>
<keyword evidence="3" id="KW-0732">Signal</keyword>
<keyword evidence="11" id="KW-1185">Reference proteome</keyword>
<evidence type="ECO:0000256" key="5">
    <source>
        <dbReference type="ARBA" id="ARBA00022801"/>
    </source>
</evidence>
<protein>
    <recommendedName>
        <fullName evidence="9">Peptidase A1 domain-containing protein</fullName>
    </recommendedName>
</protein>
<dbReference type="GO" id="GO:0006508">
    <property type="term" value="P:proteolysis"/>
    <property type="evidence" value="ECO:0007669"/>
    <property type="project" value="UniProtKB-KW"/>
</dbReference>
<organism evidence="10 11">
    <name type="scientific">Arthrobotrys oligospora (strain ATCC 24927 / CBS 115.81 / DSM 1491)</name>
    <name type="common">Nematode-trapping fungus</name>
    <name type="synonym">Didymozoophaga oligospora</name>
    <dbReference type="NCBI Taxonomy" id="756982"/>
    <lineage>
        <taxon>Eukaryota</taxon>
        <taxon>Fungi</taxon>
        <taxon>Dikarya</taxon>
        <taxon>Ascomycota</taxon>
        <taxon>Pezizomycotina</taxon>
        <taxon>Orbiliomycetes</taxon>
        <taxon>Orbiliales</taxon>
        <taxon>Orbiliaceae</taxon>
        <taxon>Orbilia</taxon>
        <taxon>Orbilia oligospora</taxon>
    </lineage>
</organism>
<evidence type="ECO:0000256" key="4">
    <source>
        <dbReference type="ARBA" id="ARBA00022750"/>
    </source>
</evidence>
<dbReference type="PANTHER" id="PTHR47966:SF65">
    <property type="entry name" value="ASPARTIC-TYPE ENDOPEPTIDASE"/>
    <property type="match status" value="1"/>
</dbReference>
<accession>G1XVA5</accession>
<evidence type="ECO:0000256" key="8">
    <source>
        <dbReference type="RuleBase" id="RU000454"/>
    </source>
</evidence>
<comment type="similarity">
    <text evidence="1 8">Belongs to the peptidase A1 family.</text>
</comment>
<dbReference type="InterPro" id="IPR033876">
    <property type="entry name" value="SAP-like"/>
</dbReference>
<dbReference type="Gene3D" id="2.40.70.10">
    <property type="entry name" value="Acid Proteases"/>
    <property type="match status" value="2"/>
</dbReference>
<dbReference type="eggNOG" id="KOG1339">
    <property type="taxonomic scope" value="Eukaryota"/>
</dbReference>
<sequence length="842" mass="91363">MAFRFSVSSKCRGGIVDPVLGGNGGRDSIWGEDFEPDGGMEEVTLAGPCDWFNFEACESNAAKRPDDDILMFESLESEDHKYEIKEIPVNPVQPHQRAVQAGVVNPIQHGQSFDCHDQGNSSTTGALYGDILPAVEIIDSFPVDSKCMALPSGCFLQSCFGTAGIFLCNKSTENVNINCSYIAKIAREIYTNYISRHQDQVARLDFCRRIKPPVDELGRPLMDGPKGLEYTGNSFRKKEFATQGGDDMWSLQINRTQSCYERQDRPREFEDGFIALGRWDGISKPSPPVTNAVPTVSDFSGLLSGGSGKTMRSVAAAHTTTHVRPSSGLAQSLVAFLFLTRITLAIASPPTIFPIPFQKYGIRTPGKHQPRPLKRGDNTFEYRNVVLDDEFIEGRRLESRDDGDASDDLPDDIVHQLLENKGILYLANVTVGTPPQSMQLQIDTASSDIWVLSESLAACHGPADYDLWNTDCSFGSFNRDASSTFKLLGKDRFGILYADGTGAEGDYAEDTFTVGGATVEGMQIGVATTANLSYGILGVGFEADQASNSPGGMGIYPSLLGEMVTQGLIKSKAFSLWLDDFASDTGSILFGGIDSERFTGQLTSIPIEVAPGQEEPLAFAVPLTAVAFSNGKSHVNFTSRYLPATVILDSGSSLTFLPHPLAWSIANQTGAKLSHQLNLYIIDCNYPTDDVYVEYSFSYTLTIRVPMTELILPLTKYSGGMAKNLDGSDICALGIASSPKETVCLFGDTFLRSAYVVYDLDNARVAMAQTNFDPVGQNIVEIGIGKDSVPSVGTWAMTIMATSTIDITYGKQTGTSSPATALLPPRLWKHIGFLVVSLLLLR</sequence>
<dbReference type="RefSeq" id="XP_011128417.1">
    <property type="nucleotide sequence ID" value="XM_011130115.1"/>
</dbReference>
<feature type="active site" evidence="6">
    <location>
        <position position="443"/>
    </location>
</feature>
<dbReference type="HOGENOM" id="CLU_338007_0_0_1"/>
<evidence type="ECO:0000313" key="11">
    <source>
        <dbReference type="Proteomes" id="UP000008784"/>
    </source>
</evidence>
<evidence type="ECO:0000313" key="10">
    <source>
        <dbReference type="EMBL" id="EGX42964.1"/>
    </source>
</evidence>
<dbReference type="PROSITE" id="PS51767">
    <property type="entry name" value="PEPTIDASE_A1"/>
    <property type="match status" value="1"/>
</dbReference>
<keyword evidence="7" id="KW-1015">Disulfide bond</keyword>
<proteinExistence type="inferred from homology"/>
<dbReference type="EMBL" id="ADOT01000323">
    <property type="protein sequence ID" value="EGX42964.1"/>
    <property type="molecule type" value="Genomic_DNA"/>
</dbReference>
<dbReference type="PANTHER" id="PTHR47966">
    <property type="entry name" value="BETA-SITE APP-CLEAVING ENZYME, ISOFORM A-RELATED"/>
    <property type="match status" value="1"/>
</dbReference>
<dbReference type="CDD" id="cd05474">
    <property type="entry name" value="SAP_like"/>
    <property type="match status" value="1"/>
</dbReference>
<dbReference type="OrthoDB" id="771136at2759"/>
<evidence type="ECO:0000256" key="7">
    <source>
        <dbReference type="PIRSR" id="PIRSR601461-2"/>
    </source>
</evidence>
<evidence type="ECO:0000256" key="6">
    <source>
        <dbReference type="PIRSR" id="PIRSR601461-1"/>
    </source>
</evidence>
<name>G1XVA5_ARTOA</name>
<reference evidence="10 11" key="1">
    <citation type="journal article" date="2011" name="PLoS Pathog.">
        <title>Genomic and proteomic analyses of the fungus Arthrobotrys oligospora provide insights into nematode-trap formation.</title>
        <authorList>
            <person name="Yang J."/>
            <person name="Wang L."/>
            <person name="Ji X."/>
            <person name="Feng Y."/>
            <person name="Li X."/>
            <person name="Zou C."/>
            <person name="Xu J."/>
            <person name="Ren Y."/>
            <person name="Mi Q."/>
            <person name="Wu J."/>
            <person name="Liu S."/>
            <person name="Liu Y."/>
            <person name="Huang X."/>
            <person name="Wang H."/>
            <person name="Niu X."/>
            <person name="Li J."/>
            <person name="Liang L."/>
            <person name="Luo Y."/>
            <person name="Ji K."/>
            <person name="Zhou W."/>
            <person name="Yu Z."/>
            <person name="Li G."/>
            <person name="Liu Y."/>
            <person name="Li L."/>
            <person name="Qiao M."/>
            <person name="Feng L."/>
            <person name="Zhang K.-Q."/>
        </authorList>
    </citation>
    <scope>NUCLEOTIDE SEQUENCE [LARGE SCALE GENOMIC DNA]</scope>
    <source>
        <strain evidence="11">ATCC 24927 / CBS 115.81 / DSM 1491</strain>
    </source>
</reference>
<feature type="active site" evidence="6">
    <location>
        <position position="649"/>
    </location>
</feature>
<keyword evidence="5 8" id="KW-0378">Hydrolase</keyword>
<dbReference type="Pfam" id="PF00026">
    <property type="entry name" value="Asp"/>
    <property type="match status" value="1"/>
</dbReference>
<comment type="caution">
    <text evidence="10">The sequence shown here is derived from an EMBL/GenBank/DDBJ whole genome shotgun (WGS) entry which is preliminary data.</text>
</comment>
<dbReference type="GeneID" id="22899394"/>
<dbReference type="AlphaFoldDB" id="G1XVA5"/>
<evidence type="ECO:0000256" key="1">
    <source>
        <dbReference type="ARBA" id="ARBA00007447"/>
    </source>
</evidence>
<dbReference type="InterPro" id="IPR033121">
    <property type="entry name" value="PEPTIDASE_A1"/>
</dbReference>
<feature type="disulfide bond" evidence="7">
    <location>
        <begin position="684"/>
        <end position="731"/>
    </location>
</feature>
<dbReference type="PROSITE" id="PS00141">
    <property type="entry name" value="ASP_PROTEASE"/>
    <property type="match status" value="1"/>
</dbReference>
<evidence type="ECO:0000259" key="9">
    <source>
        <dbReference type="PROSITE" id="PS51767"/>
    </source>
</evidence>
<dbReference type="InParanoid" id="G1XVA5"/>
<dbReference type="STRING" id="756982.G1XVA5"/>
<dbReference type="InterPro" id="IPR021109">
    <property type="entry name" value="Peptidase_aspartic_dom_sf"/>
</dbReference>
<keyword evidence="4 8" id="KW-0064">Aspartyl protease</keyword>
<evidence type="ECO:0000256" key="3">
    <source>
        <dbReference type="ARBA" id="ARBA00022729"/>
    </source>
</evidence>
<dbReference type="InterPro" id="IPR001969">
    <property type="entry name" value="Aspartic_peptidase_AS"/>
</dbReference>
<dbReference type="InterPro" id="IPR001461">
    <property type="entry name" value="Aspartic_peptidase_A1"/>
</dbReference>
<evidence type="ECO:0000256" key="2">
    <source>
        <dbReference type="ARBA" id="ARBA00022670"/>
    </source>
</evidence>
<dbReference type="PRINTS" id="PR00792">
    <property type="entry name" value="PEPSIN"/>
</dbReference>
<dbReference type="SUPFAM" id="SSF50630">
    <property type="entry name" value="Acid proteases"/>
    <property type="match status" value="1"/>
</dbReference>
<dbReference type="GO" id="GO:0004190">
    <property type="term" value="F:aspartic-type endopeptidase activity"/>
    <property type="evidence" value="ECO:0007669"/>
    <property type="project" value="UniProtKB-KW"/>
</dbReference>
<keyword evidence="2 8" id="KW-0645">Protease</keyword>
<feature type="domain" description="Peptidase A1" evidence="9">
    <location>
        <begin position="425"/>
        <end position="768"/>
    </location>
</feature>
<dbReference type="Proteomes" id="UP000008784">
    <property type="component" value="Unassembled WGS sequence"/>
</dbReference>